<dbReference type="KEGG" id="sedi:EBB79_11235"/>
<evidence type="ECO:0000313" key="2">
    <source>
        <dbReference type="EMBL" id="AZV78392.1"/>
    </source>
</evidence>
<dbReference type="Pfam" id="PF12399">
    <property type="entry name" value="BCA_ABC_TP_C"/>
    <property type="match status" value="1"/>
</dbReference>
<dbReference type="InterPro" id="IPR032823">
    <property type="entry name" value="BCA_ABC_TP_C"/>
</dbReference>
<proteinExistence type="predicted"/>
<dbReference type="OrthoDB" id="9779872at2"/>
<evidence type="ECO:0000259" key="1">
    <source>
        <dbReference type="Pfam" id="PF12399"/>
    </source>
</evidence>
<dbReference type="AlphaFoldDB" id="A0A3T0N335"/>
<keyword evidence="3" id="KW-1185">Reference proteome</keyword>
<sequence>MVINHDVDSIARIHAETLVLDFGKKIALGPTAAVLSDPKVKAAYLGTEEV</sequence>
<dbReference type="Proteomes" id="UP000283063">
    <property type="component" value="Chromosome"/>
</dbReference>
<feature type="domain" description="Branched-chain amino acid ATP-binding cassette transporter C-terminal" evidence="1">
    <location>
        <begin position="24"/>
        <end position="49"/>
    </location>
</feature>
<gene>
    <name evidence="2" type="ORF">EBB79_11235</name>
</gene>
<reference evidence="2 3" key="1">
    <citation type="submission" date="2018-10" db="EMBL/GenBank/DDBJ databases">
        <title>Parasedimentitalea marina sp. nov., a psychrophilic bacterium isolated from deep seawater of the New Britain Trench.</title>
        <authorList>
            <person name="Cao J."/>
        </authorList>
    </citation>
    <scope>NUCLEOTIDE SEQUENCE [LARGE SCALE GENOMIC DNA]</scope>
    <source>
        <strain evidence="2 3">W43</strain>
    </source>
</reference>
<accession>A0A3T0N335</accession>
<name>A0A3T0N335_9RHOB</name>
<protein>
    <recommendedName>
        <fullName evidence="1">Branched-chain amino acid ATP-binding cassette transporter C-terminal domain-containing protein</fullName>
    </recommendedName>
</protein>
<dbReference type="EMBL" id="CP033219">
    <property type="protein sequence ID" value="AZV78392.1"/>
    <property type="molecule type" value="Genomic_DNA"/>
</dbReference>
<evidence type="ECO:0000313" key="3">
    <source>
        <dbReference type="Proteomes" id="UP000283063"/>
    </source>
</evidence>
<organism evidence="2 3">
    <name type="scientific">Parasedimentitalea marina</name>
    <dbReference type="NCBI Taxonomy" id="2483033"/>
    <lineage>
        <taxon>Bacteria</taxon>
        <taxon>Pseudomonadati</taxon>
        <taxon>Pseudomonadota</taxon>
        <taxon>Alphaproteobacteria</taxon>
        <taxon>Rhodobacterales</taxon>
        <taxon>Paracoccaceae</taxon>
        <taxon>Parasedimentitalea</taxon>
    </lineage>
</organism>